<name>A0A559IEH1_9BACL</name>
<protein>
    <submittedName>
        <fullName evidence="1">Uncharacterized protein</fullName>
    </submittedName>
</protein>
<evidence type="ECO:0000313" key="2">
    <source>
        <dbReference type="Proteomes" id="UP000318102"/>
    </source>
</evidence>
<dbReference type="AlphaFoldDB" id="A0A559IEH1"/>
<reference evidence="1 2" key="1">
    <citation type="submission" date="2019-07" db="EMBL/GenBank/DDBJ databases">
        <authorList>
            <person name="Kim J."/>
        </authorList>
    </citation>
    <scope>NUCLEOTIDE SEQUENCE [LARGE SCALE GENOMIC DNA]</scope>
    <source>
        <strain evidence="1 2">N4</strain>
    </source>
</reference>
<keyword evidence="2" id="KW-1185">Reference proteome</keyword>
<evidence type="ECO:0000313" key="1">
    <source>
        <dbReference type="EMBL" id="TVX86046.1"/>
    </source>
</evidence>
<gene>
    <name evidence="1" type="ORF">FPZ44_24195</name>
</gene>
<accession>A0A559IEH1</accession>
<dbReference type="Proteomes" id="UP000318102">
    <property type="component" value="Unassembled WGS sequence"/>
</dbReference>
<sequence>MGRGNACVHGKYEGLYYVDWDNFVGELDGERDYELEREDWEMSLETFVGDFTEKYKTFSECDIWTSRDEKAVLESTLFYIVVQDNEWSMAIKLIQKEQDYCSKGNFENLQKGLYQKYLEGIKQCLFNQFEELGIYGGAWTSGTIRKQEVA</sequence>
<comment type="caution">
    <text evidence="1">The sequence shown here is derived from an EMBL/GenBank/DDBJ whole genome shotgun (WGS) entry which is preliminary data.</text>
</comment>
<dbReference type="EMBL" id="VNJK01000006">
    <property type="protein sequence ID" value="TVX86046.1"/>
    <property type="molecule type" value="Genomic_DNA"/>
</dbReference>
<dbReference type="OrthoDB" id="1848983at2"/>
<proteinExistence type="predicted"/>
<organism evidence="1 2">
    <name type="scientific">Paenibacillus agilis</name>
    <dbReference type="NCBI Taxonomy" id="3020863"/>
    <lineage>
        <taxon>Bacteria</taxon>
        <taxon>Bacillati</taxon>
        <taxon>Bacillota</taxon>
        <taxon>Bacilli</taxon>
        <taxon>Bacillales</taxon>
        <taxon>Paenibacillaceae</taxon>
        <taxon>Paenibacillus</taxon>
    </lineage>
</organism>